<dbReference type="Proteomes" id="UP000004931">
    <property type="component" value="Unassembled WGS sequence"/>
</dbReference>
<feature type="domain" description="FAD-binding PCMH-type" evidence="3">
    <location>
        <begin position="1"/>
        <end position="170"/>
    </location>
</feature>
<dbReference type="STRING" id="247633.GP2143_12831"/>
<dbReference type="InterPro" id="IPR006094">
    <property type="entry name" value="Oxid_FAD_bind_N"/>
</dbReference>
<dbReference type="SUPFAM" id="SSF56176">
    <property type="entry name" value="FAD-binding/transporter-associated domain-like"/>
    <property type="match status" value="1"/>
</dbReference>
<protein>
    <submittedName>
        <fullName evidence="4">Glycolate oxidase subunit glcE</fullName>
    </submittedName>
</protein>
<dbReference type="InterPro" id="IPR016166">
    <property type="entry name" value="FAD-bd_PCMH"/>
</dbReference>
<sequence>MSDISQQLVDRVISARGKGEKLSISGRGSKSFLGREIQGEELSLAAHTGIVNYHPVELVMTARAGTPLTEIEAVLHEQGQRLSFEPPTFSGEASIGGTFACNLSGPGRPWNGSVRDMVLGIKLINGRGEHLNFGGQVMKNVAGYDVSRTQAGAMGSLGIMTEISFKVMPIPAETLTLVQEMDAPQAIKTMNLLAATPKPLTAACWLDNKLYLRLSGAASAVEDTVKQWQGNVVEDGNHFWWSLNEQKLDFFNGDSPLWRFSTKPTAEHFYPAGEWLIDWGGAQRWFRGDHDLQKLEADAIEANGQVSLFRGGDRRGEVFHRQSSASEILHKRLKDAFDPDRLFNSGRLYSWL</sequence>
<reference evidence="4 5" key="1">
    <citation type="journal article" date="2010" name="J. Bacteriol.">
        <title>Genome sequence of the oligotrophic marine Gammaproteobacterium HTCC2143, isolated from the Oregon Coast.</title>
        <authorList>
            <person name="Oh H.M."/>
            <person name="Kang I."/>
            <person name="Ferriera S."/>
            <person name="Giovannoni S.J."/>
            <person name="Cho J.C."/>
        </authorList>
    </citation>
    <scope>NUCLEOTIDE SEQUENCE [LARGE SCALE GENOMIC DNA]</scope>
    <source>
        <strain evidence="4 5">HTCC2143</strain>
    </source>
</reference>
<dbReference type="Gene3D" id="3.30.465.10">
    <property type="match status" value="1"/>
</dbReference>
<dbReference type="GO" id="GO:0071949">
    <property type="term" value="F:FAD binding"/>
    <property type="evidence" value="ECO:0007669"/>
    <property type="project" value="InterPro"/>
</dbReference>
<evidence type="ECO:0000256" key="1">
    <source>
        <dbReference type="ARBA" id="ARBA00022630"/>
    </source>
</evidence>
<dbReference type="PANTHER" id="PTHR11748">
    <property type="entry name" value="D-LACTATE DEHYDROGENASE"/>
    <property type="match status" value="1"/>
</dbReference>
<dbReference type="EMBL" id="AAVT01000001">
    <property type="protein sequence ID" value="EAW32140.1"/>
    <property type="molecule type" value="Genomic_DNA"/>
</dbReference>
<dbReference type="PROSITE" id="PS51387">
    <property type="entry name" value="FAD_PCMH"/>
    <property type="match status" value="1"/>
</dbReference>
<evidence type="ECO:0000259" key="3">
    <source>
        <dbReference type="PROSITE" id="PS51387"/>
    </source>
</evidence>
<dbReference type="InterPro" id="IPR016169">
    <property type="entry name" value="FAD-bd_PCMH_sub2"/>
</dbReference>
<accession>A0Y7N6</accession>
<evidence type="ECO:0000313" key="5">
    <source>
        <dbReference type="Proteomes" id="UP000004931"/>
    </source>
</evidence>
<dbReference type="NCBIfam" id="NF008439">
    <property type="entry name" value="PRK11282.1"/>
    <property type="match status" value="1"/>
</dbReference>
<keyword evidence="2" id="KW-0274">FAD</keyword>
<dbReference type="InterPro" id="IPR036318">
    <property type="entry name" value="FAD-bd_PCMH-like_sf"/>
</dbReference>
<evidence type="ECO:0000256" key="2">
    <source>
        <dbReference type="ARBA" id="ARBA00022827"/>
    </source>
</evidence>
<comment type="caution">
    <text evidence="4">The sequence shown here is derived from an EMBL/GenBank/DDBJ whole genome shotgun (WGS) entry which is preliminary data.</text>
</comment>
<dbReference type="InterPro" id="IPR016164">
    <property type="entry name" value="FAD-linked_Oxase-like_C"/>
</dbReference>
<dbReference type="eggNOG" id="COG0277">
    <property type="taxonomic scope" value="Bacteria"/>
</dbReference>
<dbReference type="AlphaFoldDB" id="A0Y7N6"/>
<name>A0Y7N6_9GAMM</name>
<dbReference type="SUPFAM" id="SSF55103">
    <property type="entry name" value="FAD-linked oxidases, C-terminal domain"/>
    <property type="match status" value="1"/>
</dbReference>
<dbReference type="Pfam" id="PF01565">
    <property type="entry name" value="FAD_binding_4"/>
    <property type="match status" value="1"/>
</dbReference>
<dbReference type="PANTHER" id="PTHR11748:SF103">
    <property type="entry name" value="GLYCOLATE OXIDASE SUBUNIT GLCE"/>
    <property type="match status" value="1"/>
</dbReference>
<evidence type="ECO:0000313" key="4">
    <source>
        <dbReference type="EMBL" id="EAW32140.1"/>
    </source>
</evidence>
<keyword evidence="5" id="KW-1185">Reference proteome</keyword>
<proteinExistence type="predicted"/>
<dbReference type="OrthoDB" id="9811557at2"/>
<gene>
    <name evidence="4" type="ORF">GP2143_12831</name>
</gene>
<organism evidence="4 5">
    <name type="scientific">marine gamma proteobacterium HTCC2143</name>
    <dbReference type="NCBI Taxonomy" id="247633"/>
    <lineage>
        <taxon>Bacteria</taxon>
        <taxon>Pseudomonadati</taxon>
        <taxon>Pseudomonadota</taxon>
        <taxon>Gammaproteobacteria</taxon>
        <taxon>Cellvibrionales</taxon>
        <taxon>Spongiibacteraceae</taxon>
        <taxon>BD1-7 clade</taxon>
    </lineage>
</organism>
<keyword evidence="1" id="KW-0285">Flavoprotein</keyword>
<dbReference type="GO" id="GO:0003824">
    <property type="term" value="F:catalytic activity"/>
    <property type="evidence" value="ECO:0007669"/>
    <property type="project" value="InterPro"/>
</dbReference>